<feature type="transmembrane region" description="Helical" evidence="2">
    <location>
        <begin position="167"/>
        <end position="186"/>
    </location>
</feature>
<comment type="caution">
    <text evidence="3">The sequence shown here is derived from an EMBL/GenBank/DDBJ whole genome shotgun (WGS) entry which is preliminary data.</text>
</comment>
<reference evidence="3 4" key="1">
    <citation type="submission" date="2018-11" db="EMBL/GenBank/DDBJ databases">
        <title>Genome sequence of Saitozyma podzolica DSM 27192.</title>
        <authorList>
            <person name="Aliyu H."/>
            <person name="Gorte O."/>
            <person name="Ochsenreither K."/>
        </authorList>
    </citation>
    <scope>NUCLEOTIDE SEQUENCE [LARGE SCALE GENOMIC DNA]</scope>
    <source>
        <strain evidence="3 4">DSM 27192</strain>
    </source>
</reference>
<feature type="compositionally biased region" description="Low complexity" evidence="1">
    <location>
        <begin position="43"/>
        <end position="61"/>
    </location>
</feature>
<keyword evidence="2" id="KW-0812">Transmembrane</keyword>
<dbReference type="AlphaFoldDB" id="A0A427YCB3"/>
<gene>
    <name evidence="3" type="ORF">EHS25_002831</name>
</gene>
<feature type="region of interest" description="Disordered" evidence="1">
    <location>
        <begin position="22"/>
        <end position="61"/>
    </location>
</feature>
<dbReference type="Proteomes" id="UP000279259">
    <property type="component" value="Unassembled WGS sequence"/>
</dbReference>
<feature type="compositionally biased region" description="Polar residues" evidence="1">
    <location>
        <begin position="25"/>
        <end position="42"/>
    </location>
</feature>
<evidence type="ECO:0000313" key="4">
    <source>
        <dbReference type="Proteomes" id="UP000279259"/>
    </source>
</evidence>
<sequence>MAPPPRRRSSNDEPRRVKRQLAVGQFTSAEGSTTAVLQSSTHGAEPTGSTESTGSTVVGGASGTSLGSASIETGIGSGIIVTPTINGAATSSTVGVGVGTSSSAASASSATTRLAGTTIAVSKAESQSYVFLTTFASDFPVETQSDSGASGDQRDWAMIKGNQAADAMTLFATFFLSSLLVSILLIKCVRIVDSRRGGNVPEDTMVREDMRWAEGREVVERRVVYARGYVSVRGAGDGMGAGKGTGVGSGSGGRSGGGKGGRGGRRVDIAEPQGRGGRRM</sequence>
<dbReference type="EMBL" id="RSCD01000016">
    <property type="protein sequence ID" value="RSH88604.1"/>
    <property type="molecule type" value="Genomic_DNA"/>
</dbReference>
<evidence type="ECO:0000256" key="1">
    <source>
        <dbReference type="SAM" id="MobiDB-lite"/>
    </source>
</evidence>
<feature type="region of interest" description="Disordered" evidence="1">
    <location>
        <begin position="240"/>
        <end position="280"/>
    </location>
</feature>
<evidence type="ECO:0000256" key="2">
    <source>
        <dbReference type="SAM" id="Phobius"/>
    </source>
</evidence>
<feature type="compositionally biased region" description="Gly residues" evidence="1">
    <location>
        <begin position="240"/>
        <end position="261"/>
    </location>
</feature>
<keyword evidence="2" id="KW-1133">Transmembrane helix</keyword>
<proteinExistence type="predicted"/>
<evidence type="ECO:0000313" key="3">
    <source>
        <dbReference type="EMBL" id="RSH88604.1"/>
    </source>
</evidence>
<protein>
    <submittedName>
        <fullName evidence="3">Uncharacterized protein</fullName>
    </submittedName>
</protein>
<accession>A0A427YCB3</accession>
<name>A0A427YCB3_9TREE</name>
<keyword evidence="2" id="KW-0472">Membrane</keyword>
<organism evidence="3 4">
    <name type="scientific">Saitozyma podzolica</name>
    <dbReference type="NCBI Taxonomy" id="1890683"/>
    <lineage>
        <taxon>Eukaryota</taxon>
        <taxon>Fungi</taxon>
        <taxon>Dikarya</taxon>
        <taxon>Basidiomycota</taxon>
        <taxon>Agaricomycotina</taxon>
        <taxon>Tremellomycetes</taxon>
        <taxon>Tremellales</taxon>
        <taxon>Trimorphomycetaceae</taxon>
        <taxon>Saitozyma</taxon>
    </lineage>
</organism>
<keyword evidence="4" id="KW-1185">Reference proteome</keyword>